<dbReference type="PANTHER" id="PTHR30121">
    <property type="entry name" value="UNCHARACTERIZED PROTEIN YJGR-RELATED"/>
    <property type="match status" value="1"/>
</dbReference>
<evidence type="ECO:0008006" key="4">
    <source>
        <dbReference type="Google" id="ProtNLM"/>
    </source>
</evidence>
<dbReference type="InterPro" id="IPR051162">
    <property type="entry name" value="T4SS_component"/>
</dbReference>
<comment type="caution">
    <text evidence="2">The sequence shown here is derived from an EMBL/GenBank/DDBJ whole genome shotgun (WGS) entry which is preliminary data.</text>
</comment>
<dbReference type="Proteomes" id="UP001230220">
    <property type="component" value="Unassembled WGS sequence"/>
</dbReference>
<feature type="region of interest" description="Disordered" evidence="1">
    <location>
        <begin position="1"/>
        <end position="21"/>
    </location>
</feature>
<gene>
    <name evidence="2" type="ORF">J2S15_002312</name>
</gene>
<dbReference type="InterPro" id="IPR027417">
    <property type="entry name" value="P-loop_NTPase"/>
</dbReference>
<evidence type="ECO:0000256" key="1">
    <source>
        <dbReference type="SAM" id="MobiDB-lite"/>
    </source>
</evidence>
<organism evidence="2 3">
    <name type="scientific">Breznakia pachnodae</name>
    <dbReference type="NCBI Taxonomy" id="265178"/>
    <lineage>
        <taxon>Bacteria</taxon>
        <taxon>Bacillati</taxon>
        <taxon>Bacillota</taxon>
        <taxon>Erysipelotrichia</taxon>
        <taxon>Erysipelotrichales</taxon>
        <taxon>Erysipelotrichaceae</taxon>
        <taxon>Breznakia</taxon>
    </lineage>
</organism>
<evidence type="ECO:0000313" key="3">
    <source>
        <dbReference type="Proteomes" id="UP001230220"/>
    </source>
</evidence>
<proteinExistence type="predicted"/>
<dbReference type="SUPFAM" id="SSF52540">
    <property type="entry name" value="P-loop containing nucleoside triphosphate hydrolases"/>
    <property type="match status" value="1"/>
</dbReference>
<accession>A0ABU0E3T3</accession>
<protein>
    <recommendedName>
        <fullName evidence="4">TraG P-loop domain-containing protein</fullName>
    </recommendedName>
</protein>
<name>A0ABU0E3T3_9FIRM</name>
<dbReference type="Gene3D" id="3.40.50.300">
    <property type="entry name" value="P-loop containing nucleotide triphosphate hydrolases"/>
    <property type="match status" value="1"/>
</dbReference>
<dbReference type="RefSeq" id="WP_307408405.1">
    <property type="nucleotide sequence ID" value="NZ_JAUSUR010000004.1"/>
</dbReference>
<dbReference type="CDD" id="cd01127">
    <property type="entry name" value="TrwB_TraG_TraD_VirD4"/>
    <property type="match status" value="1"/>
</dbReference>
<keyword evidence="3" id="KW-1185">Reference proteome</keyword>
<reference evidence="2 3" key="1">
    <citation type="submission" date="2023-07" db="EMBL/GenBank/DDBJ databases">
        <title>Genomic Encyclopedia of Type Strains, Phase IV (KMG-IV): sequencing the most valuable type-strain genomes for metagenomic binning, comparative biology and taxonomic classification.</title>
        <authorList>
            <person name="Goeker M."/>
        </authorList>
    </citation>
    <scope>NUCLEOTIDE SEQUENCE [LARGE SCALE GENOMIC DNA]</scope>
    <source>
        <strain evidence="2 3">DSM 16784</strain>
    </source>
</reference>
<evidence type="ECO:0000313" key="2">
    <source>
        <dbReference type="EMBL" id="MDQ0361562.1"/>
    </source>
</evidence>
<sequence length="847" mass="98680">MARRNEKKKKNKASKGSRQPHHISEMLPFTWDEDKQLFCDNDGKYIKMIQTFGTNLFGFKEIDQDAYMSAFQYIFSNSVGKGQIFSYEVAADVDGYIEDMEHQKSTLNVIHDEQDRIRYKILLDNQERLKYTAITREMVDRTFLFILKDDDLHRLEQRCNEVINNLNPYQKTVMMESSEMINVLYNYYHPRNNKVAERMAGECDDLMDFLYPDVIEKESHGFKRQFLRMDGLVMKIRYVSLYKKAPAMAFLSYLSSLSNVDFSLHFERAEADAIKKEVTKDLKNIRKNLDKAKPGVEEKELQLQEVQMDDVLNKMVSGSDSPVRFSVTIRLKGETIEDVESWSQEIDKKLNEVDITLRDGIYQQKEMFLHNSPICHNAVEEYMKTTTNDTLGWGYPFVFESLYDSVEVGEYTTETNVTKKIRMPSVYLGNTVQTGGVMFYDNFTKMDDRSNYNEFIVGVSGSGKTFMVMWLIYVRFALGYHQFIVDVEGKELNKLTYHLKGENINGANGRRGRINPLQVRFIIPDDENSDKDEDDKKIPLEEIYPLSEHIRFTRNFFKAYKAGSKEIELLHDSTIEDALIECYKDKDITFDTTAKTLVDEYTNDMYPVMKDLYNKLISWKKDRVDKYEKSGFEEKIYIDMEEIKIINQCIAFVKPLAVGADADIFNGHTTIDLSNKLICFNISGLNDNTDNKVLRTQYYNIMSYIWTSVISNPNRIRQQIYADELSVIMDERNVDVMLFFHNIAKRIRKYYGGLTTATQQMSDMLKKEIRSYGEAIIENSCYEFYFGMGSNDIERVEKTNALPKSEIEFIKTAKIGQCYARIGKATAMRVQISPPQHTLELFESMKS</sequence>
<dbReference type="Gene3D" id="1.10.8.730">
    <property type="match status" value="1"/>
</dbReference>
<dbReference type="EMBL" id="JAUSUR010000004">
    <property type="protein sequence ID" value="MDQ0361562.1"/>
    <property type="molecule type" value="Genomic_DNA"/>
</dbReference>
<dbReference type="PANTHER" id="PTHR30121:SF6">
    <property type="entry name" value="SLR6007 PROTEIN"/>
    <property type="match status" value="1"/>
</dbReference>